<dbReference type="InterPro" id="IPR018389">
    <property type="entry name" value="DctP_fam"/>
</dbReference>
<accession>A0A1H9J1J7</accession>
<evidence type="ECO:0000256" key="2">
    <source>
        <dbReference type="SAM" id="SignalP"/>
    </source>
</evidence>
<dbReference type="Proteomes" id="UP000198749">
    <property type="component" value="Unassembled WGS sequence"/>
</dbReference>
<reference evidence="4" key="1">
    <citation type="submission" date="2016-10" db="EMBL/GenBank/DDBJ databases">
        <authorList>
            <person name="Varghese N."/>
            <person name="Submissions S."/>
        </authorList>
    </citation>
    <scope>NUCLEOTIDE SEQUENCE [LARGE SCALE GENOMIC DNA]</scope>
    <source>
        <strain evidence="4">DSM 18887</strain>
    </source>
</reference>
<feature type="signal peptide" evidence="2">
    <location>
        <begin position="1"/>
        <end position="24"/>
    </location>
</feature>
<proteinExistence type="predicted"/>
<keyword evidence="4" id="KW-1185">Reference proteome</keyword>
<dbReference type="GO" id="GO:0055085">
    <property type="term" value="P:transmembrane transport"/>
    <property type="evidence" value="ECO:0007669"/>
    <property type="project" value="InterPro"/>
</dbReference>
<sequence length="332" mass="36322">MKYLKYSLIFAAAILCNMVSIANAAEFNLRIANWNPNPHHAVSVALNEWADKINKESNGRIKVTVDKAIIGKPAGQYDLIKQGVVQAGWGALPWTPGRFELSQVVELPFLVPSAEEGSRKITEIWQKHFADKEFTDTKLLAIHVHSPGVLHTKEKVTSPADLNGMKIRTIGSGVKWAEALGATAVVMPASKAHEALARGVADGILFPWDAIKSYRLEKLLPYHLEVPNGFYTIAFFFAMNQKFYDSLPADLQALIDANSGPETAAFLGRAWDAAAAKTRSDIAADPDHEINTVTSEVLSDLQQRSKTITAEWKAKAEAQGIDADAVLAEFSE</sequence>
<dbReference type="PANTHER" id="PTHR33376:SF15">
    <property type="entry name" value="BLL6794 PROTEIN"/>
    <property type="match status" value="1"/>
</dbReference>
<dbReference type="PANTHER" id="PTHR33376">
    <property type="match status" value="1"/>
</dbReference>
<name>A0A1H9J1J7_9GAMM</name>
<evidence type="ECO:0000313" key="3">
    <source>
        <dbReference type="EMBL" id="SEQ80495.1"/>
    </source>
</evidence>
<keyword evidence="1 2" id="KW-0732">Signal</keyword>
<dbReference type="EMBL" id="FOGB01000008">
    <property type="protein sequence ID" value="SEQ80495.1"/>
    <property type="molecule type" value="Genomic_DNA"/>
</dbReference>
<protein>
    <submittedName>
        <fullName evidence="3">TRAP-type C4-dicarboxylate transport system, substrate-binding protein</fullName>
    </submittedName>
</protein>
<dbReference type="Gene3D" id="3.40.190.170">
    <property type="entry name" value="Bacterial extracellular solute-binding protein, family 7"/>
    <property type="match status" value="1"/>
</dbReference>
<gene>
    <name evidence="3" type="ORF">SAMN03080615_02812</name>
</gene>
<feature type="chain" id="PRO_5011663455" evidence="2">
    <location>
        <begin position="25"/>
        <end position="332"/>
    </location>
</feature>
<dbReference type="Pfam" id="PF03480">
    <property type="entry name" value="DctP"/>
    <property type="match status" value="1"/>
</dbReference>
<dbReference type="SUPFAM" id="SSF53850">
    <property type="entry name" value="Periplasmic binding protein-like II"/>
    <property type="match status" value="1"/>
</dbReference>
<evidence type="ECO:0000256" key="1">
    <source>
        <dbReference type="ARBA" id="ARBA00022729"/>
    </source>
</evidence>
<dbReference type="CDD" id="cd13665">
    <property type="entry name" value="PBP2_TRAP_Dctp3_4"/>
    <property type="match status" value="1"/>
</dbReference>
<dbReference type="STRING" id="355243.SAMN03080615_02812"/>
<dbReference type="AlphaFoldDB" id="A0A1H9J1J7"/>
<dbReference type="NCBIfam" id="NF037995">
    <property type="entry name" value="TRAP_S1"/>
    <property type="match status" value="1"/>
</dbReference>
<evidence type="ECO:0000313" key="4">
    <source>
        <dbReference type="Proteomes" id="UP000198749"/>
    </source>
</evidence>
<organism evidence="3 4">
    <name type="scientific">Amphritea atlantica</name>
    <dbReference type="NCBI Taxonomy" id="355243"/>
    <lineage>
        <taxon>Bacteria</taxon>
        <taxon>Pseudomonadati</taxon>
        <taxon>Pseudomonadota</taxon>
        <taxon>Gammaproteobacteria</taxon>
        <taxon>Oceanospirillales</taxon>
        <taxon>Oceanospirillaceae</taxon>
        <taxon>Amphritea</taxon>
    </lineage>
</organism>
<dbReference type="RefSeq" id="WP_175483545.1">
    <property type="nucleotide sequence ID" value="NZ_AP025284.1"/>
</dbReference>
<dbReference type="InterPro" id="IPR038404">
    <property type="entry name" value="TRAP_DctP_sf"/>
</dbReference>